<reference evidence="2 3" key="1">
    <citation type="submission" date="2019-12" db="EMBL/GenBank/DDBJ databases">
        <authorList>
            <person name="Alioto T."/>
            <person name="Alioto T."/>
            <person name="Gomez Garrido J."/>
        </authorList>
    </citation>
    <scope>NUCLEOTIDE SEQUENCE [LARGE SCALE GENOMIC DNA]</scope>
</reference>
<sequence>MQQRKQEAAESLDETILSSDIEEVLKLQAALRVKGGSRSKLNRTLASGPPMMNTTDDDDSSSSGSRKRLRKGIYIDDTEESENHAHADEHQKSEVPDGNRGNVLSKSYRVIKNFRKLESAYFLTRRRAFKPTGRTLIGHSPL</sequence>
<name>A0A8S0S803_OLEEU</name>
<evidence type="ECO:0000313" key="3">
    <source>
        <dbReference type="Proteomes" id="UP000594638"/>
    </source>
</evidence>
<evidence type="ECO:0000313" key="2">
    <source>
        <dbReference type="EMBL" id="CAA2987386.1"/>
    </source>
</evidence>
<dbReference type="AlphaFoldDB" id="A0A8S0S803"/>
<dbReference type="GO" id="GO:0009640">
    <property type="term" value="P:photomorphogenesis"/>
    <property type="evidence" value="ECO:0007669"/>
    <property type="project" value="InterPro"/>
</dbReference>
<dbReference type="EMBL" id="CACTIH010003921">
    <property type="protein sequence ID" value="CAA2987386.1"/>
    <property type="molecule type" value="Genomic_DNA"/>
</dbReference>
<evidence type="ECO:0000256" key="1">
    <source>
        <dbReference type="SAM" id="MobiDB-lite"/>
    </source>
</evidence>
<keyword evidence="3" id="KW-1185">Reference proteome</keyword>
<dbReference type="Gramene" id="OE9A052958T1">
    <property type="protein sequence ID" value="OE9A052958C1"/>
    <property type="gene ID" value="OE9A052958"/>
</dbReference>
<protein>
    <submittedName>
        <fullName evidence="2">Protein SPA1-RELATED 3</fullName>
    </submittedName>
</protein>
<dbReference type="PANTHER" id="PTHR44218">
    <property type="entry name" value="PROTEIN SPA1-RELATED 2"/>
    <property type="match status" value="1"/>
</dbReference>
<dbReference type="PANTHER" id="PTHR44218:SF1">
    <property type="entry name" value="PROTEIN SPA1-RELATED 3"/>
    <property type="match status" value="1"/>
</dbReference>
<accession>A0A8S0S803</accession>
<organism evidence="2 3">
    <name type="scientific">Olea europaea subsp. europaea</name>
    <dbReference type="NCBI Taxonomy" id="158383"/>
    <lineage>
        <taxon>Eukaryota</taxon>
        <taxon>Viridiplantae</taxon>
        <taxon>Streptophyta</taxon>
        <taxon>Embryophyta</taxon>
        <taxon>Tracheophyta</taxon>
        <taxon>Spermatophyta</taxon>
        <taxon>Magnoliopsida</taxon>
        <taxon>eudicotyledons</taxon>
        <taxon>Gunneridae</taxon>
        <taxon>Pentapetalae</taxon>
        <taxon>asterids</taxon>
        <taxon>lamiids</taxon>
        <taxon>Lamiales</taxon>
        <taxon>Oleaceae</taxon>
        <taxon>Oleeae</taxon>
        <taxon>Olea</taxon>
    </lineage>
</organism>
<dbReference type="InterPro" id="IPR044630">
    <property type="entry name" value="SPA1/2/3/4"/>
</dbReference>
<feature type="compositionally biased region" description="Basic and acidic residues" evidence="1">
    <location>
        <begin position="81"/>
        <end position="97"/>
    </location>
</feature>
<comment type="caution">
    <text evidence="2">The sequence shown here is derived from an EMBL/GenBank/DDBJ whole genome shotgun (WGS) entry which is preliminary data.</text>
</comment>
<proteinExistence type="predicted"/>
<gene>
    <name evidence="2" type="ORF">OLEA9_A052958</name>
</gene>
<feature type="region of interest" description="Disordered" evidence="1">
    <location>
        <begin position="34"/>
        <end position="102"/>
    </location>
</feature>
<dbReference type="Proteomes" id="UP000594638">
    <property type="component" value="Unassembled WGS sequence"/>
</dbReference>